<protein>
    <submittedName>
        <fullName evidence="1">ABR117Cp</fullName>
    </submittedName>
</protein>
<dbReference type="OrthoDB" id="6375174at2759"/>
<proteinExistence type="predicted"/>
<evidence type="ECO:0000313" key="1">
    <source>
        <dbReference type="EMBL" id="AAS50888.4"/>
    </source>
</evidence>
<dbReference type="InterPro" id="IPR004861">
    <property type="entry name" value="Siw14-like"/>
</dbReference>
<dbReference type="eggNOG" id="KOG1572">
    <property type="taxonomic scope" value="Eukaryota"/>
</dbReference>
<dbReference type="FunCoup" id="Q75DA7">
    <property type="interactions" value="38"/>
</dbReference>
<dbReference type="Proteomes" id="UP000000591">
    <property type="component" value="Chromosome II"/>
</dbReference>
<dbReference type="OMA" id="FQRDLWE"/>
<dbReference type="CDD" id="cd17662">
    <property type="entry name" value="PFA-DSP_Oca4"/>
    <property type="match status" value="1"/>
</dbReference>
<organism evidence="1 2">
    <name type="scientific">Eremothecium gossypii (strain ATCC 10895 / CBS 109.51 / FGSC 9923 / NRRL Y-1056)</name>
    <name type="common">Yeast</name>
    <name type="synonym">Ashbya gossypii</name>
    <dbReference type="NCBI Taxonomy" id="284811"/>
    <lineage>
        <taxon>Eukaryota</taxon>
        <taxon>Fungi</taxon>
        <taxon>Dikarya</taxon>
        <taxon>Ascomycota</taxon>
        <taxon>Saccharomycotina</taxon>
        <taxon>Saccharomycetes</taxon>
        <taxon>Saccharomycetales</taxon>
        <taxon>Saccharomycetaceae</taxon>
        <taxon>Eremothecium</taxon>
    </lineage>
</organism>
<accession>Q75DA7</accession>
<dbReference type="InParanoid" id="Q75DA7"/>
<dbReference type="Pfam" id="PF03162">
    <property type="entry name" value="Y_phosphatase2"/>
    <property type="match status" value="1"/>
</dbReference>
<name>Q75DA7_EREGS</name>
<dbReference type="HOGENOM" id="CLU_036633_0_0_1"/>
<dbReference type="KEGG" id="ago:AGOS_ABR117C"/>
<keyword evidence="2" id="KW-1185">Reference proteome</keyword>
<reference evidence="2" key="2">
    <citation type="journal article" date="2013" name="G3 (Bethesda)">
        <title>Genomes of Ashbya fungi isolated from insects reveal four mating-type loci, numerous translocations, lack of transposons, and distinct gene duplications.</title>
        <authorList>
            <person name="Dietrich F.S."/>
            <person name="Voegeli S."/>
            <person name="Kuo S."/>
            <person name="Philippsen P."/>
        </authorList>
    </citation>
    <scope>GENOME REANNOTATION</scope>
    <source>
        <strain evidence="2">ATCC 10895 / CBS 109.51 / FGSC 9923 / NRRL Y-1056</strain>
    </source>
</reference>
<dbReference type="Gene3D" id="3.90.190.10">
    <property type="entry name" value="Protein tyrosine phosphatase superfamily"/>
    <property type="match status" value="1"/>
</dbReference>
<dbReference type="GeneID" id="4619171"/>
<dbReference type="PANTHER" id="PTHR31126:SF70">
    <property type="entry name" value="PROTEIN OCA4"/>
    <property type="match status" value="1"/>
</dbReference>
<sequence length="329" mass="37958">MLVPPANFGIAEEGIYRCSKIETLNLSFLEVLALKTIIFVGGQEPSKFFREFFERYNVQLFVIKRAQNSSLVLPGSNAQKEQPQADTAVSSGCQSSTHYKLSDADDLMIIKTHSLQKIFRLMLNTTNHNMLLVDKTSIVIGLLRRIQKWNISSIISEYRLYTGKNSNYFAETFLEVVDVTVTQDLEKSVTEDIAKLDIQDLRPIELSRNGSGQQVVNERDLLRGPELPQHMLRIIDQVEQCNSKENSAASTGIKRSPSSRGIFGNRYRLAFNKRELCEYEYYRSGSTNAVHIKIPRESLLPQWFKFQRDLWEQLNTKQTYNFYTERIFM</sequence>
<reference evidence="1 2" key="1">
    <citation type="journal article" date="2004" name="Science">
        <title>The Ashbya gossypii genome as a tool for mapping the ancient Saccharomyces cerevisiae genome.</title>
        <authorList>
            <person name="Dietrich F.S."/>
            <person name="Voegeli S."/>
            <person name="Brachat S."/>
            <person name="Lerch A."/>
            <person name="Gates K."/>
            <person name="Steiner S."/>
            <person name="Mohr C."/>
            <person name="Pohlmann R."/>
            <person name="Luedi P."/>
            <person name="Choi S."/>
            <person name="Wing R.A."/>
            <person name="Flavier A."/>
            <person name="Gaffney T.D."/>
            <person name="Philippsen P."/>
        </authorList>
    </citation>
    <scope>NUCLEOTIDE SEQUENCE [LARGE SCALE GENOMIC DNA]</scope>
    <source>
        <strain evidence="2">ATCC 10895 / CBS 109.51 / FGSC 9923 / NRRL Y-1056</strain>
    </source>
</reference>
<dbReference type="RefSeq" id="NP_983064.4">
    <property type="nucleotide sequence ID" value="NM_208417.4"/>
</dbReference>
<evidence type="ECO:0000313" key="2">
    <source>
        <dbReference type="Proteomes" id="UP000000591"/>
    </source>
</evidence>
<dbReference type="SUPFAM" id="SSF52799">
    <property type="entry name" value="(Phosphotyrosine protein) phosphatases II"/>
    <property type="match status" value="1"/>
</dbReference>
<gene>
    <name evidence="1" type="ORF">AGOS_ABR117C</name>
</gene>
<dbReference type="STRING" id="284811.Q75DA7"/>
<dbReference type="EMBL" id="AE016815">
    <property type="protein sequence ID" value="AAS50888.4"/>
    <property type="molecule type" value="Genomic_DNA"/>
</dbReference>
<dbReference type="InterPro" id="IPR029021">
    <property type="entry name" value="Prot-tyrosine_phosphatase-like"/>
</dbReference>
<dbReference type="PANTHER" id="PTHR31126">
    <property type="entry name" value="TYROSINE-PROTEIN PHOSPHATASE"/>
    <property type="match status" value="1"/>
</dbReference>
<dbReference type="AlphaFoldDB" id="Q75DA7"/>
<dbReference type="GO" id="GO:0016791">
    <property type="term" value="F:phosphatase activity"/>
    <property type="evidence" value="ECO:0000318"/>
    <property type="project" value="GO_Central"/>
</dbReference>